<dbReference type="AlphaFoldDB" id="A0A165LLW8"/>
<evidence type="ECO:0008006" key="4">
    <source>
        <dbReference type="Google" id="ProtNLM"/>
    </source>
</evidence>
<reference evidence="2 3" key="1">
    <citation type="journal article" date="2016" name="Mol. Biol. Evol.">
        <title>Comparative Genomics of Early-Diverging Mushroom-Forming Fungi Provides Insights into the Origins of Lignocellulose Decay Capabilities.</title>
        <authorList>
            <person name="Nagy L.G."/>
            <person name="Riley R."/>
            <person name="Tritt A."/>
            <person name="Adam C."/>
            <person name="Daum C."/>
            <person name="Floudas D."/>
            <person name="Sun H."/>
            <person name="Yadav J.S."/>
            <person name="Pangilinan J."/>
            <person name="Larsson K.H."/>
            <person name="Matsuura K."/>
            <person name="Barry K."/>
            <person name="Labutti K."/>
            <person name="Kuo R."/>
            <person name="Ohm R.A."/>
            <person name="Bhattacharya S.S."/>
            <person name="Shirouzu T."/>
            <person name="Yoshinaga Y."/>
            <person name="Martin F.M."/>
            <person name="Grigoriev I.V."/>
            <person name="Hibbett D.S."/>
        </authorList>
    </citation>
    <scope>NUCLEOTIDE SEQUENCE [LARGE SCALE GENOMIC DNA]</scope>
    <source>
        <strain evidence="2 3">L-15889</strain>
    </source>
</reference>
<feature type="region of interest" description="Disordered" evidence="1">
    <location>
        <begin position="1"/>
        <end position="24"/>
    </location>
</feature>
<dbReference type="OrthoDB" id="2790156at2759"/>
<dbReference type="Proteomes" id="UP000076727">
    <property type="component" value="Unassembled WGS sequence"/>
</dbReference>
<dbReference type="EMBL" id="KV429124">
    <property type="protein sequence ID" value="KZT64592.1"/>
    <property type="molecule type" value="Genomic_DNA"/>
</dbReference>
<proteinExistence type="predicted"/>
<accession>A0A165LLW8</accession>
<protein>
    <recommendedName>
        <fullName evidence="4">BTB domain-containing protein</fullName>
    </recommendedName>
</protein>
<keyword evidence="3" id="KW-1185">Reference proteome</keyword>
<dbReference type="STRING" id="1314783.A0A165LLW8"/>
<evidence type="ECO:0000256" key="1">
    <source>
        <dbReference type="SAM" id="MobiDB-lite"/>
    </source>
</evidence>
<organism evidence="2 3">
    <name type="scientific">Daedalea quercina L-15889</name>
    <dbReference type="NCBI Taxonomy" id="1314783"/>
    <lineage>
        <taxon>Eukaryota</taxon>
        <taxon>Fungi</taxon>
        <taxon>Dikarya</taxon>
        <taxon>Basidiomycota</taxon>
        <taxon>Agaricomycotina</taxon>
        <taxon>Agaricomycetes</taxon>
        <taxon>Polyporales</taxon>
        <taxon>Fomitopsis</taxon>
    </lineage>
</organism>
<evidence type="ECO:0000313" key="2">
    <source>
        <dbReference type="EMBL" id="KZT64592.1"/>
    </source>
</evidence>
<gene>
    <name evidence="2" type="ORF">DAEQUDRAFT_732442</name>
</gene>
<dbReference type="InterPro" id="IPR011333">
    <property type="entry name" value="SKP1/BTB/POZ_sf"/>
</dbReference>
<dbReference type="Gene3D" id="3.30.710.10">
    <property type="entry name" value="Potassium Channel Kv1.1, Chain A"/>
    <property type="match status" value="1"/>
</dbReference>
<sequence length="287" mass="32372">MTIELDDGAAVWGGKGEPDPPQTEVPIVDLDAPLSDEFRADDADVKVRSSDGMVFKVHRKTINKYSEGLLRDGVPDSRGEFQLNENRETLRLLFQFMYKKRPNLGSLPFQSLRSLAEASESYEVDPLGDMCDHQMRLHARTYPMEVLAYAVKRSLTEALEEVAPRTVGTCIETALRELGRDVFVPWVLYRENWIEIMRDINDPPTVLHKGGLRTCELWYAYYMAVTNDLRGCGPGEVNEGSRIFGRYRGSLKGCTHCNIRADKWKRAFEGAPDKMPSFGSVLSGLTS</sequence>
<evidence type="ECO:0000313" key="3">
    <source>
        <dbReference type="Proteomes" id="UP000076727"/>
    </source>
</evidence>
<name>A0A165LLW8_9APHY</name>